<proteinExistence type="predicted"/>
<protein>
    <submittedName>
        <fullName evidence="1">Uncharacterized protein</fullName>
    </submittedName>
</protein>
<dbReference type="EMBL" id="AFCV01000695">
    <property type="protein sequence ID" value="EHC91457.1"/>
    <property type="molecule type" value="Genomic_DNA"/>
</dbReference>
<dbReference type="Proteomes" id="UP000003915">
    <property type="component" value="Unassembled WGS sequence"/>
</dbReference>
<sequence>MRLVVVITVYTARRNNTDRRLLRFHRPDLDARRLGTPESS</sequence>
<comment type="caution">
    <text evidence="1">The sequence shown here is derived from an EMBL/GenBank/DDBJ whole genome shotgun (WGS) entry which is preliminary data.</text>
</comment>
<reference evidence="1 2" key="1">
    <citation type="journal article" date="2011" name="BMC Genomics">
        <title>Genome sequencing reveals diversification of virulence factor content and possible host adaptation in distinct subpopulations of Salmonella enterica.</title>
        <authorList>
            <person name="den Bakker H.C."/>
            <person name="Moreno Switt A.I."/>
            <person name="Govoni G."/>
            <person name="Cummings C.A."/>
            <person name="Ranieri M.L."/>
            <person name="Degoricija L."/>
            <person name="Hoelzer K."/>
            <person name="Rodriguez-Rivera L.D."/>
            <person name="Brown S."/>
            <person name="Bolchacova E."/>
            <person name="Furtado M.R."/>
            <person name="Wiedmann M."/>
        </authorList>
    </citation>
    <scope>NUCLEOTIDE SEQUENCE [LARGE SCALE GENOMIC DNA]</scope>
    <source>
        <strain evidence="1 2">R8-3404</strain>
    </source>
</reference>
<evidence type="ECO:0000313" key="2">
    <source>
        <dbReference type="Proteomes" id="UP000003915"/>
    </source>
</evidence>
<gene>
    <name evidence="1" type="ORF">LTSEUGA_2664</name>
</gene>
<name>A0A6C8H3M3_SALET</name>
<accession>A0A6C8H3M3</accession>
<organism evidence="1 2">
    <name type="scientific">Salmonella enterica subsp. enterica serovar Uganda str. R8-3404</name>
    <dbReference type="NCBI Taxonomy" id="913083"/>
    <lineage>
        <taxon>Bacteria</taxon>
        <taxon>Pseudomonadati</taxon>
        <taxon>Pseudomonadota</taxon>
        <taxon>Gammaproteobacteria</taxon>
        <taxon>Enterobacterales</taxon>
        <taxon>Enterobacteriaceae</taxon>
        <taxon>Salmonella</taxon>
    </lineage>
</organism>
<evidence type="ECO:0000313" key="1">
    <source>
        <dbReference type="EMBL" id="EHC91457.1"/>
    </source>
</evidence>
<dbReference type="AlphaFoldDB" id="A0A6C8H3M3"/>